<gene>
    <name evidence="1" type="ORF">CTAM01_00893</name>
</gene>
<evidence type="ECO:0000313" key="2">
    <source>
        <dbReference type="Proteomes" id="UP001227543"/>
    </source>
</evidence>
<evidence type="ECO:0000313" key="1">
    <source>
        <dbReference type="EMBL" id="KAK1511963.1"/>
    </source>
</evidence>
<comment type="caution">
    <text evidence="1">The sequence shown here is derived from an EMBL/GenBank/DDBJ whole genome shotgun (WGS) entry which is preliminary data.</text>
</comment>
<accession>A0ABQ9RSG5</accession>
<dbReference type="GeneID" id="85401177"/>
<name>A0ABQ9RSG5_9PEZI</name>
<dbReference type="EMBL" id="MLFU01000002">
    <property type="protein sequence ID" value="KAK1511963.1"/>
    <property type="molecule type" value="Genomic_DNA"/>
</dbReference>
<proteinExistence type="predicted"/>
<dbReference type="RefSeq" id="XP_060388401.1">
    <property type="nucleotide sequence ID" value="XM_060516939.1"/>
</dbReference>
<organism evidence="1 2">
    <name type="scientific">Colletotrichum tamarilloi</name>
    <dbReference type="NCBI Taxonomy" id="1209934"/>
    <lineage>
        <taxon>Eukaryota</taxon>
        <taxon>Fungi</taxon>
        <taxon>Dikarya</taxon>
        <taxon>Ascomycota</taxon>
        <taxon>Pezizomycotina</taxon>
        <taxon>Sordariomycetes</taxon>
        <taxon>Hypocreomycetidae</taxon>
        <taxon>Glomerellales</taxon>
        <taxon>Glomerellaceae</taxon>
        <taxon>Colletotrichum</taxon>
        <taxon>Colletotrichum acutatum species complex</taxon>
    </lineage>
</organism>
<dbReference type="Proteomes" id="UP001227543">
    <property type="component" value="Unassembled WGS sequence"/>
</dbReference>
<keyword evidence="2" id="KW-1185">Reference proteome</keyword>
<sequence length="131" mass="14386">MLIPLSAREACWRVTGCSSAAHGTTFPPSRTGTSPCARARGHVMHYQSLKRPQKIPRQIANPMFCLAYGYYVILGGGSKGTAFPGRYAPPGQICRPSHHSSNSIPCTRDGCPKHTNHRRYADYAVTRLSQQ</sequence>
<protein>
    <submittedName>
        <fullName evidence="1">Uncharacterized protein</fullName>
    </submittedName>
</protein>
<reference evidence="1 2" key="1">
    <citation type="submission" date="2016-10" db="EMBL/GenBank/DDBJ databases">
        <title>The genome sequence of Colletotrichum fioriniae PJ7.</title>
        <authorList>
            <person name="Baroncelli R."/>
        </authorList>
    </citation>
    <scope>NUCLEOTIDE SEQUENCE [LARGE SCALE GENOMIC DNA]</scope>
    <source>
        <strain evidence="1 2">Tom-12</strain>
    </source>
</reference>